<dbReference type="PROSITE" id="PS51007">
    <property type="entry name" value="CYTC"/>
    <property type="match status" value="1"/>
</dbReference>
<name>A0A381WG60_9ZZZZ</name>
<feature type="domain" description="Cytochrome c" evidence="8">
    <location>
        <begin position="22"/>
        <end position="92"/>
    </location>
</feature>
<dbReference type="EMBL" id="UINC01011696">
    <property type="protein sequence ID" value="SVA51464.1"/>
    <property type="molecule type" value="Genomic_DNA"/>
</dbReference>
<evidence type="ECO:0000256" key="1">
    <source>
        <dbReference type="ARBA" id="ARBA00001931"/>
    </source>
</evidence>
<evidence type="ECO:0000256" key="3">
    <source>
        <dbReference type="ARBA" id="ARBA00022617"/>
    </source>
</evidence>
<dbReference type="Gene3D" id="2.130.10.10">
    <property type="entry name" value="YVTN repeat-like/Quinoprotein amine dehydrogenase"/>
    <property type="match status" value="1"/>
</dbReference>
<sequence>MKNKFCFLLISLIFLSPAIFPEDELTGKQLTENNCVACHEDKSLNLASIETMALGTQHELVEVLTEGKMQEQAKHLSKAEINKIATFISSTEQTSLLKCSRQLAASDLRSGSNWTSKGNGPLNKRYQKNTNINSSNIKNLKLKWSFRLKGYDARSQPIAIGNSILVSTKDTLYALDSDTGCALWYFKSPSGFRVAPAYAKEAGPYVFAVDQELITYKVDLLAGKLVWKTQLPRESDWNLSSGSISIVDSHLIIPISTVETIAPLNPMYECCTTSGGIAKVDIETGELIWYHRIEKPAEVVGKVRVTRTKKYAPAGSAVWNTPGIDLTRNLVFFGTGQSLQSPASEFSDAIIALDLYTGERVWSTQTLAGDAYNVACEVPMARQWGCPVENGPDFDFGASVIKSFTTNKEEIYLAGQKSGRAFGIKPSNGEIIWNNRIGMGGVLGGIHTGMATDDKRLYVANSDRASQRKYDWDPKPGVYALNIDTGEIIWTFPLDDDCKKRNEVTDGNGSCFKGFSAPPSVGSDVVFAGALDGRLYGIGKETGKYLWEFDTLQFFQTVDGTKAFGGSMDIAGPVITKDQLIVVSGYGTHGQFPGNVLLVFELEN</sequence>
<keyword evidence="3" id="KW-0349">Heme</keyword>
<protein>
    <recommendedName>
        <fullName evidence="8">Cytochrome c domain-containing protein</fullName>
    </recommendedName>
</protein>
<reference evidence="9" key="1">
    <citation type="submission" date="2018-05" db="EMBL/GenBank/DDBJ databases">
        <authorList>
            <person name="Lanie J.A."/>
            <person name="Ng W.-L."/>
            <person name="Kazmierczak K.M."/>
            <person name="Andrzejewski T.M."/>
            <person name="Davidsen T.M."/>
            <person name="Wayne K.J."/>
            <person name="Tettelin H."/>
            <person name="Glass J.I."/>
            <person name="Rusch D."/>
            <person name="Podicherti R."/>
            <person name="Tsui H.-C.T."/>
            <person name="Winkler M.E."/>
        </authorList>
    </citation>
    <scope>NUCLEOTIDE SEQUENCE</scope>
</reference>
<keyword evidence="4" id="KW-0479">Metal-binding</keyword>
<dbReference type="Gene3D" id="2.140.10.10">
    <property type="entry name" value="Quinoprotein alcohol dehydrogenase-like superfamily"/>
    <property type="match status" value="1"/>
</dbReference>
<evidence type="ECO:0000256" key="6">
    <source>
        <dbReference type="ARBA" id="ARBA00023002"/>
    </source>
</evidence>
<dbReference type="GO" id="GO:0009055">
    <property type="term" value="F:electron transfer activity"/>
    <property type="evidence" value="ECO:0007669"/>
    <property type="project" value="InterPro"/>
</dbReference>
<dbReference type="InterPro" id="IPR018391">
    <property type="entry name" value="PQQ_b-propeller_rpt"/>
</dbReference>
<evidence type="ECO:0000256" key="2">
    <source>
        <dbReference type="ARBA" id="ARBA00008156"/>
    </source>
</evidence>
<dbReference type="GO" id="GO:0020037">
    <property type="term" value="F:heme binding"/>
    <property type="evidence" value="ECO:0007669"/>
    <property type="project" value="InterPro"/>
</dbReference>
<dbReference type="Gene3D" id="1.10.760.10">
    <property type="entry name" value="Cytochrome c-like domain"/>
    <property type="match status" value="1"/>
</dbReference>
<dbReference type="GO" id="GO:0016491">
    <property type="term" value="F:oxidoreductase activity"/>
    <property type="evidence" value="ECO:0007669"/>
    <property type="project" value="UniProtKB-KW"/>
</dbReference>
<dbReference type="InterPro" id="IPR009056">
    <property type="entry name" value="Cyt_c-like_dom"/>
</dbReference>
<dbReference type="Pfam" id="PF13442">
    <property type="entry name" value="Cytochrome_CBB3"/>
    <property type="match status" value="1"/>
</dbReference>
<dbReference type="InterPro" id="IPR036909">
    <property type="entry name" value="Cyt_c-like_dom_sf"/>
</dbReference>
<dbReference type="AlphaFoldDB" id="A0A381WG60"/>
<organism evidence="9">
    <name type="scientific">marine metagenome</name>
    <dbReference type="NCBI Taxonomy" id="408172"/>
    <lineage>
        <taxon>unclassified sequences</taxon>
        <taxon>metagenomes</taxon>
        <taxon>ecological metagenomes</taxon>
    </lineage>
</organism>
<keyword evidence="5" id="KW-0732">Signal</keyword>
<evidence type="ECO:0000256" key="5">
    <source>
        <dbReference type="ARBA" id="ARBA00022729"/>
    </source>
</evidence>
<dbReference type="PANTHER" id="PTHR32303:SF10">
    <property type="entry name" value="OUTER MEMBRANE PROTEIN ASSEMBLY FACTOR BAMB"/>
    <property type="match status" value="1"/>
</dbReference>
<accession>A0A381WG60</accession>
<keyword evidence="7" id="KW-0408">Iron</keyword>
<evidence type="ECO:0000256" key="7">
    <source>
        <dbReference type="ARBA" id="ARBA00023004"/>
    </source>
</evidence>
<gene>
    <name evidence="9" type="ORF">METZ01_LOCUS104318</name>
</gene>
<dbReference type="Pfam" id="PF13360">
    <property type="entry name" value="PQQ_2"/>
    <property type="match status" value="2"/>
</dbReference>
<dbReference type="SUPFAM" id="SSF50998">
    <property type="entry name" value="Quinoprotein alcohol dehydrogenase-like"/>
    <property type="match status" value="2"/>
</dbReference>
<dbReference type="GO" id="GO:0046872">
    <property type="term" value="F:metal ion binding"/>
    <property type="evidence" value="ECO:0007669"/>
    <property type="project" value="UniProtKB-KW"/>
</dbReference>
<comment type="cofactor">
    <cofactor evidence="1">
        <name>pyrroloquinoline quinone</name>
        <dbReference type="ChEBI" id="CHEBI:58442"/>
    </cofactor>
</comment>
<comment type="similarity">
    <text evidence="2">Belongs to the bacterial PQQ dehydrogenase family.</text>
</comment>
<dbReference type="SMART" id="SM00564">
    <property type="entry name" value="PQQ"/>
    <property type="match status" value="4"/>
</dbReference>
<dbReference type="PANTHER" id="PTHR32303">
    <property type="entry name" value="QUINOPROTEIN ALCOHOL DEHYDROGENASE (CYTOCHROME C)"/>
    <property type="match status" value="1"/>
</dbReference>
<dbReference type="InterPro" id="IPR002372">
    <property type="entry name" value="PQQ_rpt_dom"/>
</dbReference>
<dbReference type="InterPro" id="IPR011047">
    <property type="entry name" value="Quinoprotein_ADH-like_sf"/>
</dbReference>
<evidence type="ECO:0000256" key="4">
    <source>
        <dbReference type="ARBA" id="ARBA00022723"/>
    </source>
</evidence>
<evidence type="ECO:0000259" key="8">
    <source>
        <dbReference type="PROSITE" id="PS51007"/>
    </source>
</evidence>
<evidence type="ECO:0000313" key="9">
    <source>
        <dbReference type="EMBL" id="SVA51464.1"/>
    </source>
</evidence>
<proteinExistence type="inferred from homology"/>
<dbReference type="InterPro" id="IPR015943">
    <property type="entry name" value="WD40/YVTN_repeat-like_dom_sf"/>
</dbReference>
<keyword evidence="6" id="KW-0560">Oxidoreductase</keyword>
<dbReference type="SUPFAM" id="SSF46626">
    <property type="entry name" value="Cytochrome c"/>
    <property type="match status" value="1"/>
</dbReference>